<organism evidence="2 3">
    <name type="scientific">Oryza meyeriana var. granulata</name>
    <dbReference type="NCBI Taxonomy" id="110450"/>
    <lineage>
        <taxon>Eukaryota</taxon>
        <taxon>Viridiplantae</taxon>
        <taxon>Streptophyta</taxon>
        <taxon>Embryophyta</taxon>
        <taxon>Tracheophyta</taxon>
        <taxon>Spermatophyta</taxon>
        <taxon>Magnoliopsida</taxon>
        <taxon>Liliopsida</taxon>
        <taxon>Poales</taxon>
        <taxon>Poaceae</taxon>
        <taxon>BOP clade</taxon>
        <taxon>Oryzoideae</taxon>
        <taxon>Oryzeae</taxon>
        <taxon>Oryzinae</taxon>
        <taxon>Oryza</taxon>
        <taxon>Oryza meyeriana</taxon>
    </lineage>
</organism>
<evidence type="ECO:0000256" key="1">
    <source>
        <dbReference type="SAM" id="MobiDB-lite"/>
    </source>
</evidence>
<accession>A0A6G1EZC5</accession>
<dbReference type="AlphaFoldDB" id="A0A6G1EZC5"/>
<evidence type="ECO:0000313" key="2">
    <source>
        <dbReference type="EMBL" id="KAF0929986.1"/>
    </source>
</evidence>
<dbReference type="Proteomes" id="UP000479710">
    <property type="component" value="Unassembled WGS sequence"/>
</dbReference>
<evidence type="ECO:0000313" key="3">
    <source>
        <dbReference type="Proteomes" id="UP000479710"/>
    </source>
</evidence>
<feature type="region of interest" description="Disordered" evidence="1">
    <location>
        <begin position="71"/>
        <end position="101"/>
    </location>
</feature>
<gene>
    <name evidence="2" type="ORF">E2562_027178</name>
</gene>
<feature type="non-terminal residue" evidence="2">
    <location>
        <position position="101"/>
    </location>
</feature>
<comment type="caution">
    <text evidence="2">The sequence shown here is derived from an EMBL/GenBank/DDBJ whole genome shotgun (WGS) entry which is preliminary data.</text>
</comment>
<feature type="compositionally biased region" description="Basic residues" evidence="1">
    <location>
        <begin position="73"/>
        <end position="84"/>
    </location>
</feature>
<proteinExistence type="predicted"/>
<protein>
    <submittedName>
        <fullName evidence="2">Uncharacterized protein</fullName>
    </submittedName>
</protein>
<sequence>MARTMAGVTAGPCGRQGGDKGAEGTATVSARGEAGYGRGQDDGTGRGSMLTSGRNRRYFFLVSWRASSDVIGRRGHGGHVRRTGGSKGWARQGDGKGREKR</sequence>
<reference evidence="2 3" key="1">
    <citation type="submission" date="2019-11" db="EMBL/GenBank/DDBJ databases">
        <title>Whole genome sequence of Oryza granulata.</title>
        <authorList>
            <person name="Li W."/>
        </authorList>
    </citation>
    <scope>NUCLEOTIDE SEQUENCE [LARGE SCALE GENOMIC DNA]</scope>
    <source>
        <strain evidence="3">cv. Menghai</strain>
        <tissue evidence="2">Leaf</tissue>
    </source>
</reference>
<name>A0A6G1EZC5_9ORYZ</name>
<dbReference type="EMBL" id="SPHZ02000002">
    <property type="protein sequence ID" value="KAF0929986.1"/>
    <property type="molecule type" value="Genomic_DNA"/>
</dbReference>
<feature type="region of interest" description="Disordered" evidence="1">
    <location>
        <begin position="1"/>
        <end position="51"/>
    </location>
</feature>
<keyword evidence="3" id="KW-1185">Reference proteome</keyword>